<name>A0A1Z5K283_FISSO</name>
<evidence type="ECO:0000313" key="6">
    <source>
        <dbReference type="EMBL" id="GAX20128.1"/>
    </source>
</evidence>
<keyword evidence="2" id="KW-0547">Nucleotide-binding</keyword>
<comment type="caution">
    <text evidence="6">The sequence shown here is derived from an EMBL/GenBank/DDBJ whole genome shotgun (WGS) entry which is preliminary data.</text>
</comment>
<accession>A0A1Z5K283</accession>
<dbReference type="Gene3D" id="3.30.200.20">
    <property type="entry name" value="Phosphorylase Kinase, domain 1"/>
    <property type="match status" value="1"/>
</dbReference>
<dbReference type="SMART" id="SM00220">
    <property type="entry name" value="S_TKc"/>
    <property type="match status" value="1"/>
</dbReference>
<reference evidence="6 7" key="1">
    <citation type="journal article" date="2015" name="Plant Cell">
        <title>Oil accumulation by the oleaginous diatom Fistulifera solaris as revealed by the genome and transcriptome.</title>
        <authorList>
            <person name="Tanaka T."/>
            <person name="Maeda Y."/>
            <person name="Veluchamy A."/>
            <person name="Tanaka M."/>
            <person name="Abida H."/>
            <person name="Marechal E."/>
            <person name="Bowler C."/>
            <person name="Muto M."/>
            <person name="Sunaga Y."/>
            <person name="Tanaka M."/>
            <person name="Yoshino T."/>
            <person name="Taniguchi T."/>
            <person name="Fukuda Y."/>
            <person name="Nemoto M."/>
            <person name="Matsumoto M."/>
            <person name="Wong P.S."/>
            <person name="Aburatani S."/>
            <person name="Fujibuchi W."/>
        </authorList>
    </citation>
    <scope>NUCLEOTIDE SEQUENCE [LARGE SCALE GENOMIC DNA]</scope>
    <source>
        <strain evidence="6 7">JPCC DA0580</strain>
    </source>
</reference>
<sequence>MKESNETSAIDSVVLRKILRLVYCLQKERGASCAFRAHPTRKLSVLVPARRDTDQAILRLKDNLDPTASHVLGKIRSTLPLEALPSTCGFHKLLLSYNTLIQYVHHEYILKFTSFQRSLHKKTKSSFKSLQKKDSFGSRVSSYQHLANLTQTTPNEMAVWGNRRPTRVRSLSFDAIHQDRFVDLVFQEDVRLQGLFGHRRNDVPSTTPVVEETQESNILQLVNLLDVFVRLKEAAGVERATLSSILAAEDTESRMLMNDLVLTAENQRSQQEELNQLPEGTLHDLVREVITMPPQMQQLQRAILNGLELGQLRSQYNENKLWNLTSLYVNKLHSMELLLVEEIEHCTVLSDVDSTAVKNSIGNSSRINNVLDLAFNVISHAKLKGVIESLSPEEVKGRLLSVLSGEVPDDKSTKAMRQNGVKIEVENIAKGVDGLLQEISKAPASKEWEINLYEVQFKKRIGQGAAGTTYLARWSGLDVAVKVASITEMGLDGWRKEVQALQKLHHPNIIRLLGSVYHPSPLTFCLVLEYCDAGDLSVALQKCTPRNFFFHVASSISKGMSYLHNKGIIHRDIKPGNILLDGVVSSGNFSVKITDFGVATESNNAGDQDPTAETGTYRWMPPEVIRHETYSQTADVYSSAILFWQLLSRESPFANMSQIEAAAAVAMNDARPPFPSGVPDSISSFIGKCWTRDPDRRPSFDRILDELEVISNSLTEEEHRWMECPIGHPVYQESAKERPAHPKLELPNTQEANNLRVPKRRGIKALFSRKSVHF</sequence>
<evidence type="ECO:0000256" key="2">
    <source>
        <dbReference type="ARBA" id="ARBA00022741"/>
    </source>
</evidence>
<dbReference type="PANTHER" id="PTHR44329">
    <property type="entry name" value="SERINE/THREONINE-PROTEIN KINASE TNNI3K-RELATED"/>
    <property type="match status" value="1"/>
</dbReference>
<keyword evidence="1 6" id="KW-0808">Transferase</keyword>
<evidence type="ECO:0000256" key="1">
    <source>
        <dbReference type="ARBA" id="ARBA00022679"/>
    </source>
</evidence>
<dbReference type="InterPro" id="IPR000719">
    <property type="entry name" value="Prot_kinase_dom"/>
</dbReference>
<evidence type="ECO:0000313" key="7">
    <source>
        <dbReference type="Proteomes" id="UP000198406"/>
    </source>
</evidence>
<dbReference type="Pfam" id="PF00069">
    <property type="entry name" value="Pkinase"/>
    <property type="match status" value="1"/>
</dbReference>
<keyword evidence="3 6" id="KW-0418">Kinase</keyword>
<evidence type="ECO:0000256" key="4">
    <source>
        <dbReference type="ARBA" id="ARBA00022840"/>
    </source>
</evidence>
<evidence type="ECO:0000256" key="3">
    <source>
        <dbReference type="ARBA" id="ARBA00022777"/>
    </source>
</evidence>
<dbReference type="InterPro" id="IPR011009">
    <property type="entry name" value="Kinase-like_dom_sf"/>
</dbReference>
<feature type="domain" description="Protein kinase" evidence="5">
    <location>
        <begin position="455"/>
        <end position="722"/>
    </location>
</feature>
<dbReference type="SUPFAM" id="SSF56112">
    <property type="entry name" value="Protein kinase-like (PK-like)"/>
    <property type="match status" value="1"/>
</dbReference>
<dbReference type="InParanoid" id="A0A1Z5K283"/>
<gene>
    <name evidence="6" type="ORF">FisN_17Lh079</name>
</gene>
<dbReference type="Proteomes" id="UP000198406">
    <property type="component" value="Unassembled WGS sequence"/>
</dbReference>
<dbReference type="InterPro" id="IPR008271">
    <property type="entry name" value="Ser/Thr_kinase_AS"/>
</dbReference>
<dbReference type="PROSITE" id="PS00108">
    <property type="entry name" value="PROTEIN_KINASE_ST"/>
    <property type="match status" value="1"/>
</dbReference>
<dbReference type="AlphaFoldDB" id="A0A1Z5K283"/>
<dbReference type="PROSITE" id="PS50011">
    <property type="entry name" value="PROTEIN_KINASE_DOM"/>
    <property type="match status" value="1"/>
</dbReference>
<dbReference type="EMBL" id="BDSP01000143">
    <property type="protein sequence ID" value="GAX20128.1"/>
    <property type="molecule type" value="Genomic_DNA"/>
</dbReference>
<dbReference type="CDD" id="cd13999">
    <property type="entry name" value="STKc_MAP3K-like"/>
    <property type="match status" value="1"/>
</dbReference>
<dbReference type="PANTHER" id="PTHR44329:SF288">
    <property type="entry name" value="MITOGEN-ACTIVATED PROTEIN KINASE KINASE KINASE 20"/>
    <property type="match status" value="1"/>
</dbReference>
<protein>
    <submittedName>
        <fullName evidence="6">Mitogen-activated protein kinase kinase kinase 9</fullName>
        <ecNumber evidence="6">2.7.11.25</ecNumber>
    </submittedName>
</protein>
<evidence type="ECO:0000259" key="5">
    <source>
        <dbReference type="PROSITE" id="PS50011"/>
    </source>
</evidence>
<proteinExistence type="predicted"/>
<keyword evidence="7" id="KW-1185">Reference proteome</keyword>
<dbReference type="Gene3D" id="1.10.510.10">
    <property type="entry name" value="Transferase(Phosphotransferase) domain 1"/>
    <property type="match status" value="1"/>
</dbReference>
<keyword evidence="4" id="KW-0067">ATP-binding</keyword>
<dbReference type="GO" id="GO:0004709">
    <property type="term" value="F:MAP kinase kinase kinase activity"/>
    <property type="evidence" value="ECO:0007669"/>
    <property type="project" value="UniProtKB-EC"/>
</dbReference>
<dbReference type="Pfam" id="PF08376">
    <property type="entry name" value="NIT"/>
    <property type="match status" value="1"/>
</dbReference>
<dbReference type="PRINTS" id="PR00109">
    <property type="entry name" value="TYRKINASE"/>
</dbReference>
<dbReference type="OrthoDB" id="4062651at2759"/>
<dbReference type="InterPro" id="IPR051681">
    <property type="entry name" value="Ser/Thr_Kinases-Pseudokinases"/>
</dbReference>
<dbReference type="InterPro" id="IPR013587">
    <property type="entry name" value="Nitrate/nitrite_sensing"/>
</dbReference>
<dbReference type="EC" id="2.7.11.25" evidence="6"/>
<dbReference type="GO" id="GO:0005524">
    <property type="term" value="F:ATP binding"/>
    <property type="evidence" value="ECO:0007669"/>
    <property type="project" value="UniProtKB-KW"/>
</dbReference>
<dbReference type="InterPro" id="IPR001245">
    <property type="entry name" value="Ser-Thr/Tyr_kinase_cat_dom"/>
</dbReference>
<organism evidence="6 7">
    <name type="scientific">Fistulifera solaris</name>
    <name type="common">Oleaginous diatom</name>
    <dbReference type="NCBI Taxonomy" id="1519565"/>
    <lineage>
        <taxon>Eukaryota</taxon>
        <taxon>Sar</taxon>
        <taxon>Stramenopiles</taxon>
        <taxon>Ochrophyta</taxon>
        <taxon>Bacillariophyta</taxon>
        <taxon>Bacillariophyceae</taxon>
        <taxon>Bacillariophycidae</taxon>
        <taxon>Naviculales</taxon>
        <taxon>Naviculaceae</taxon>
        <taxon>Fistulifera</taxon>
    </lineage>
</organism>